<evidence type="ECO:0000313" key="3">
    <source>
        <dbReference type="Proteomes" id="UP001497623"/>
    </source>
</evidence>
<reference evidence="2 3" key="1">
    <citation type="submission" date="2024-05" db="EMBL/GenBank/DDBJ databases">
        <authorList>
            <person name="Wallberg A."/>
        </authorList>
    </citation>
    <scope>NUCLEOTIDE SEQUENCE [LARGE SCALE GENOMIC DNA]</scope>
</reference>
<gene>
    <name evidence="2" type="ORF">MNOR_LOCUS11405</name>
</gene>
<evidence type="ECO:0000256" key="1">
    <source>
        <dbReference type="SAM" id="Coils"/>
    </source>
</evidence>
<name>A0AAV2QCT2_MEGNR</name>
<sequence>MDHIWSISTGGFGREWLISQFVFLMIFFLKLELWSNTTQPKVFMNYGSQELFFFKLHMTTQNLLFFPAHKILQQSTLNFYVESIYTNGFHLNLKYLKLNLFRELSYLYIEHFNLFIHIVISRGNKFFRITDLLEYGRTITHCSTRNGVIRNGGVQKNSNKDNTKRRYRGDMIQTHKMLTREEDIDPTKFFQMAIERKGAPEEEEMGVKREYDRMLEEHAKLQEQLKAAAGDGGSKKDE</sequence>
<comment type="caution">
    <text evidence="2">The sequence shown here is derived from an EMBL/GenBank/DDBJ whole genome shotgun (WGS) entry which is preliminary data.</text>
</comment>
<organism evidence="2 3">
    <name type="scientific">Meganyctiphanes norvegica</name>
    <name type="common">Northern krill</name>
    <name type="synonym">Thysanopoda norvegica</name>
    <dbReference type="NCBI Taxonomy" id="48144"/>
    <lineage>
        <taxon>Eukaryota</taxon>
        <taxon>Metazoa</taxon>
        <taxon>Ecdysozoa</taxon>
        <taxon>Arthropoda</taxon>
        <taxon>Crustacea</taxon>
        <taxon>Multicrustacea</taxon>
        <taxon>Malacostraca</taxon>
        <taxon>Eumalacostraca</taxon>
        <taxon>Eucarida</taxon>
        <taxon>Euphausiacea</taxon>
        <taxon>Euphausiidae</taxon>
        <taxon>Meganyctiphanes</taxon>
    </lineage>
</organism>
<protein>
    <submittedName>
        <fullName evidence="2">Uncharacterized protein</fullName>
    </submittedName>
</protein>
<dbReference type="Proteomes" id="UP001497623">
    <property type="component" value="Unassembled WGS sequence"/>
</dbReference>
<evidence type="ECO:0000313" key="2">
    <source>
        <dbReference type="EMBL" id="CAL4080850.1"/>
    </source>
</evidence>
<keyword evidence="1" id="KW-0175">Coiled coil</keyword>
<feature type="non-terminal residue" evidence="2">
    <location>
        <position position="238"/>
    </location>
</feature>
<dbReference type="EMBL" id="CAXKWB010005983">
    <property type="protein sequence ID" value="CAL4080850.1"/>
    <property type="molecule type" value="Genomic_DNA"/>
</dbReference>
<accession>A0AAV2QCT2</accession>
<dbReference type="AlphaFoldDB" id="A0AAV2QCT2"/>
<feature type="coiled-coil region" evidence="1">
    <location>
        <begin position="204"/>
        <end position="231"/>
    </location>
</feature>
<keyword evidence="3" id="KW-1185">Reference proteome</keyword>
<proteinExistence type="predicted"/>